<proteinExistence type="predicted"/>
<sequence length="93" mass="10482">MAGTGARWQAPLRMATMISLGFLLASVFVSAERSLKDEASRSNDTEVSLSNYLHKVANFLWQSDVSGYQHVWPKENVSVCESPFFFLLQVLRI</sequence>
<accession>A0A822Y3R6</accession>
<evidence type="ECO:0000313" key="2">
    <source>
        <dbReference type="EMBL" id="DAD26912.1"/>
    </source>
</evidence>
<keyword evidence="1" id="KW-0732">Signal</keyword>
<name>A0A822Y3R6_NELNU</name>
<dbReference type="AlphaFoldDB" id="A0A822Y3R6"/>
<feature type="signal peptide" evidence="1">
    <location>
        <begin position="1"/>
        <end position="31"/>
    </location>
</feature>
<reference evidence="2 3" key="1">
    <citation type="journal article" date="2020" name="Mol. Biol. Evol.">
        <title>Distinct Expression and Methylation Patterns for Genes with Different Fates following a Single Whole-Genome Duplication in Flowering Plants.</title>
        <authorList>
            <person name="Shi T."/>
            <person name="Rahmani R.S."/>
            <person name="Gugger P.F."/>
            <person name="Wang M."/>
            <person name="Li H."/>
            <person name="Zhang Y."/>
            <person name="Li Z."/>
            <person name="Wang Q."/>
            <person name="Van de Peer Y."/>
            <person name="Marchal K."/>
            <person name="Chen J."/>
        </authorList>
    </citation>
    <scope>NUCLEOTIDE SEQUENCE [LARGE SCALE GENOMIC DNA]</scope>
    <source>
        <tissue evidence="2">Leaf</tissue>
    </source>
</reference>
<evidence type="ECO:0000313" key="3">
    <source>
        <dbReference type="Proteomes" id="UP000607653"/>
    </source>
</evidence>
<evidence type="ECO:0000256" key="1">
    <source>
        <dbReference type="SAM" id="SignalP"/>
    </source>
</evidence>
<protein>
    <submittedName>
        <fullName evidence="2">Uncharacterized protein</fullName>
    </submittedName>
</protein>
<dbReference type="Proteomes" id="UP000607653">
    <property type="component" value="Unassembled WGS sequence"/>
</dbReference>
<comment type="caution">
    <text evidence="2">The sequence shown here is derived from an EMBL/GenBank/DDBJ whole genome shotgun (WGS) entry which is preliminary data.</text>
</comment>
<gene>
    <name evidence="2" type="ORF">HUJ06_028380</name>
</gene>
<keyword evidence="3" id="KW-1185">Reference proteome</keyword>
<feature type="chain" id="PRO_5032878911" evidence="1">
    <location>
        <begin position="32"/>
        <end position="93"/>
    </location>
</feature>
<organism evidence="2 3">
    <name type="scientific">Nelumbo nucifera</name>
    <name type="common">Sacred lotus</name>
    <dbReference type="NCBI Taxonomy" id="4432"/>
    <lineage>
        <taxon>Eukaryota</taxon>
        <taxon>Viridiplantae</taxon>
        <taxon>Streptophyta</taxon>
        <taxon>Embryophyta</taxon>
        <taxon>Tracheophyta</taxon>
        <taxon>Spermatophyta</taxon>
        <taxon>Magnoliopsida</taxon>
        <taxon>Proteales</taxon>
        <taxon>Nelumbonaceae</taxon>
        <taxon>Nelumbo</taxon>
    </lineage>
</organism>
<dbReference type="EMBL" id="DUZY01000002">
    <property type="protein sequence ID" value="DAD26912.1"/>
    <property type="molecule type" value="Genomic_DNA"/>
</dbReference>